<reference evidence="2 3" key="1">
    <citation type="submission" date="2014-04" db="EMBL/GenBank/DDBJ databases">
        <title>Aquimarina sp. 22II-S11-z7 Genome Sequencing.</title>
        <authorList>
            <person name="Lai Q."/>
        </authorList>
    </citation>
    <scope>NUCLEOTIDE SEQUENCE [LARGE SCALE GENOMIC DNA]</scope>
    <source>
        <strain evidence="2 3">22II-S11-z7</strain>
    </source>
</reference>
<dbReference type="Gene3D" id="3.40.50.150">
    <property type="entry name" value="Vaccinia Virus protein VP39"/>
    <property type="match status" value="1"/>
</dbReference>
<dbReference type="InterPro" id="IPR013216">
    <property type="entry name" value="Methyltransf_11"/>
</dbReference>
<sequence>MTEKELKAIASQLSCPRGDSGLEIAKKMNQTNLGMILNTIESLQLEKENRVLELGHGNAIHLNEILKQANDISYVGLEISESMKIESEKLNKNVVKNNQSKFLLYDGNTIPFSDHYFDKILSVNTIYFWEKPLFLLTEIYRVLKKDGVCSIAFANMNFMKTLPFVDSRFELYDANKIKTLANKIPFKSIEAIDRIETVESKSGDMVNREYTIVKFTK</sequence>
<protein>
    <recommendedName>
        <fullName evidence="1">Methyltransferase type 11 domain-containing protein</fullName>
    </recommendedName>
</protein>
<dbReference type="STRING" id="1317122.ATO12_16705"/>
<dbReference type="InterPro" id="IPR029063">
    <property type="entry name" value="SAM-dependent_MTases_sf"/>
</dbReference>
<dbReference type="GO" id="GO:0008757">
    <property type="term" value="F:S-adenosylmethionine-dependent methyltransferase activity"/>
    <property type="evidence" value="ECO:0007669"/>
    <property type="project" value="InterPro"/>
</dbReference>
<dbReference type="Proteomes" id="UP000023541">
    <property type="component" value="Unassembled WGS sequence"/>
</dbReference>
<comment type="caution">
    <text evidence="2">The sequence shown here is derived from an EMBL/GenBank/DDBJ whole genome shotgun (WGS) entry which is preliminary data.</text>
</comment>
<dbReference type="OrthoDB" id="9770553at2"/>
<dbReference type="EMBL" id="AQRA01000005">
    <property type="protein sequence ID" value="EZH73577.1"/>
    <property type="molecule type" value="Genomic_DNA"/>
</dbReference>
<dbReference type="eggNOG" id="COG2226">
    <property type="taxonomic scope" value="Bacteria"/>
</dbReference>
<name>A0A023BU86_9FLAO</name>
<feature type="domain" description="Methyltransferase type 11" evidence="1">
    <location>
        <begin position="52"/>
        <end position="150"/>
    </location>
</feature>
<dbReference type="CDD" id="cd02440">
    <property type="entry name" value="AdoMet_MTases"/>
    <property type="match status" value="1"/>
</dbReference>
<dbReference type="AlphaFoldDB" id="A0A023BU86"/>
<keyword evidence="3" id="KW-1185">Reference proteome</keyword>
<evidence type="ECO:0000259" key="1">
    <source>
        <dbReference type="Pfam" id="PF08241"/>
    </source>
</evidence>
<evidence type="ECO:0000313" key="2">
    <source>
        <dbReference type="EMBL" id="EZH73577.1"/>
    </source>
</evidence>
<accession>A0A023BU86</accession>
<evidence type="ECO:0000313" key="3">
    <source>
        <dbReference type="Proteomes" id="UP000023541"/>
    </source>
</evidence>
<dbReference type="SUPFAM" id="SSF53335">
    <property type="entry name" value="S-adenosyl-L-methionine-dependent methyltransferases"/>
    <property type="match status" value="1"/>
</dbReference>
<gene>
    <name evidence="2" type="ORF">ATO12_16705</name>
</gene>
<proteinExistence type="predicted"/>
<dbReference type="RefSeq" id="WP_034242306.1">
    <property type="nucleotide sequence ID" value="NZ_AQRA01000005.1"/>
</dbReference>
<dbReference type="Pfam" id="PF08241">
    <property type="entry name" value="Methyltransf_11"/>
    <property type="match status" value="1"/>
</dbReference>
<organism evidence="2 3">
    <name type="scientific">Aquimarina atlantica</name>
    <dbReference type="NCBI Taxonomy" id="1317122"/>
    <lineage>
        <taxon>Bacteria</taxon>
        <taxon>Pseudomonadati</taxon>
        <taxon>Bacteroidota</taxon>
        <taxon>Flavobacteriia</taxon>
        <taxon>Flavobacteriales</taxon>
        <taxon>Flavobacteriaceae</taxon>
        <taxon>Aquimarina</taxon>
    </lineage>
</organism>